<proteinExistence type="predicted"/>
<accession>A0A8S2WS93</accession>
<dbReference type="EMBL" id="CAJOBA010085170">
    <property type="protein sequence ID" value="CAF4460072.1"/>
    <property type="molecule type" value="Genomic_DNA"/>
</dbReference>
<evidence type="ECO:0000313" key="3">
    <source>
        <dbReference type="Proteomes" id="UP000682733"/>
    </source>
</evidence>
<dbReference type="AlphaFoldDB" id="A0A8S2WS93"/>
<gene>
    <name evidence="1" type="ORF">OVA965_LOCUS43803</name>
    <name evidence="2" type="ORF">TMI583_LOCUS46209</name>
</gene>
<feature type="non-terminal residue" evidence="2">
    <location>
        <position position="1"/>
    </location>
</feature>
<protein>
    <submittedName>
        <fullName evidence="2">Uncharacterized protein</fullName>
    </submittedName>
</protein>
<comment type="caution">
    <text evidence="2">The sequence shown here is derived from an EMBL/GenBank/DDBJ whole genome shotgun (WGS) entry which is preliminary data.</text>
</comment>
<dbReference type="Gene3D" id="1.20.890.10">
    <property type="entry name" value="cAMP-dependent protein kinase regulatory subunit, dimerization-anchoring domain"/>
    <property type="match status" value="1"/>
</dbReference>
<name>A0A8S2WS93_9BILA</name>
<reference evidence="2" key="1">
    <citation type="submission" date="2021-02" db="EMBL/GenBank/DDBJ databases">
        <authorList>
            <person name="Nowell W R."/>
        </authorList>
    </citation>
    <scope>NUCLEOTIDE SEQUENCE</scope>
</reference>
<dbReference type="InterPro" id="IPR007858">
    <property type="entry name" value="Dpy-30_motif"/>
</dbReference>
<dbReference type="EMBL" id="CAJNOK010059366">
    <property type="protein sequence ID" value="CAF1632499.1"/>
    <property type="molecule type" value="Genomic_DNA"/>
</dbReference>
<dbReference type="Pfam" id="PF05186">
    <property type="entry name" value="Dpy-30"/>
    <property type="match status" value="1"/>
</dbReference>
<evidence type="ECO:0000313" key="1">
    <source>
        <dbReference type="EMBL" id="CAF1632499.1"/>
    </source>
</evidence>
<sequence length="74" mass="8442">IVEPIPLGRPARDYLEQNVNKTLIKALTALCKEKPKDPVLWLADKLIEINPYKPKVNKMDLNLNFDESHSSSVK</sequence>
<evidence type="ECO:0000313" key="2">
    <source>
        <dbReference type="EMBL" id="CAF4460072.1"/>
    </source>
</evidence>
<dbReference type="Proteomes" id="UP000677228">
    <property type="component" value="Unassembled WGS sequence"/>
</dbReference>
<dbReference type="CDD" id="cd22970">
    <property type="entry name" value="DD_NDKH5-like"/>
    <property type="match status" value="1"/>
</dbReference>
<dbReference type="Proteomes" id="UP000682733">
    <property type="component" value="Unassembled WGS sequence"/>
</dbReference>
<organism evidence="2 3">
    <name type="scientific">Didymodactylos carnosus</name>
    <dbReference type="NCBI Taxonomy" id="1234261"/>
    <lineage>
        <taxon>Eukaryota</taxon>
        <taxon>Metazoa</taxon>
        <taxon>Spiralia</taxon>
        <taxon>Gnathifera</taxon>
        <taxon>Rotifera</taxon>
        <taxon>Eurotatoria</taxon>
        <taxon>Bdelloidea</taxon>
        <taxon>Philodinida</taxon>
        <taxon>Philodinidae</taxon>
        <taxon>Didymodactylos</taxon>
    </lineage>
</organism>